<dbReference type="AlphaFoldDB" id="A0A315ZJV4"/>
<evidence type="ECO:0008006" key="3">
    <source>
        <dbReference type="Google" id="ProtNLM"/>
    </source>
</evidence>
<organism evidence="1 2">
    <name type="scientific">Sediminitomix flava</name>
    <dbReference type="NCBI Taxonomy" id="379075"/>
    <lineage>
        <taxon>Bacteria</taxon>
        <taxon>Pseudomonadati</taxon>
        <taxon>Bacteroidota</taxon>
        <taxon>Cytophagia</taxon>
        <taxon>Cytophagales</taxon>
        <taxon>Flammeovirgaceae</taxon>
        <taxon>Sediminitomix</taxon>
    </lineage>
</organism>
<dbReference type="EMBL" id="QGDO01000011">
    <property type="protein sequence ID" value="PWJ34191.1"/>
    <property type="molecule type" value="Genomic_DNA"/>
</dbReference>
<gene>
    <name evidence="1" type="ORF">BC781_111101</name>
</gene>
<keyword evidence="2" id="KW-1185">Reference proteome</keyword>
<reference evidence="1 2" key="1">
    <citation type="submission" date="2018-03" db="EMBL/GenBank/DDBJ databases">
        <title>Genomic Encyclopedia of Archaeal and Bacterial Type Strains, Phase II (KMG-II): from individual species to whole genera.</title>
        <authorList>
            <person name="Goeker M."/>
        </authorList>
    </citation>
    <scope>NUCLEOTIDE SEQUENCE [LARGE SCALE GENOMIC DNA]</scope>
    <source>
        <strain evidence="1 2">DSM 28229</strain>
    </source>
</reference>
<evidence type="ECO:0000313" key="1">
    <source>
        <dbReference type="EMBL" id="PWJ34191.1"/>
    </source>
</evidence>
<proteinExistence type="predicted"/>
<protein>
    <recommendedName>
        <fullName evidence="3">DUF5034 domain-containing protein</fullName>
    </recommendedName>
</protein>
<sequence length="193" mass="22164">MKNRFLKSLILLIISFLPIRCTNCNCDNEYRYFDITDMSAVQYNVNDQSGFQTISNGQTVNITDFRIGYKFDTELLSAIQARSFSLTQEVFACDCYAIERSKEERFVSLSFITNYDFDENHQAGSSINDLLQNGSLNLEEYLNYTEPIVFKEDIFELKSPPTLSNKFKFTVIATLSNGEIYSSESEEVTIQAE</sequence>
<evidence type="ECO:0000313" key="2">
    <source>
        <dbReference type="Proteomes" id="UP000245535"/>
    </source>
</evidence>
<dbReference type="Proteomes" id="UP000245535">
    <property type="component" value="Unassembled WGS sequence"/>
</dbReference>
<comment type="caution">
    <text evidence="1">The sequence shown here is derived from an EMBL/GenBank/DDBJ whole genome shotgun (WGS) entry which is preliminary data.</text>
</comment>
<accession>A0A315ZJV4</accession>
<dbReference type="OrthoDB" id="983197at2"/>
<name>A0A315ZJV4_SEDFL</name>
<dbReference type="RefSeq" id="WP_146201779.1">
    <property type="nucleotide sequence ID" value="NZ_QGDO01000011.1"/>
</dbReference>